<dbReference type="GO" id="GO:0009298">
    <property type="term" value="P:GDP-mannose biosynthetic process"/>
    <property type="evidence" value="ECO:0007669"/>
    <property type="project" value="TreeGrafter"/>
</dbReference>
<feature type="domain" description="MannoseP isomerase/GMP-like beta-helix" evidence="10">
    <location>
        <begin position="293"/>
        <end position="346"/>
    </location>
</feature>
<dbReference type="InterPro" id="IPR005835">
    <property type="entry name" value="NTP_transferase_dom"/>
</dbReference>
<dbReference type="NCBIfam" id="TIGR01479">
    <property type="entry name" value="GMP_PMI"/>
    <property type="match status" value="1"/>
</dbReference>
<dbReference type="EMBL" id="MLJW01000131">
    <property type="protein sequence ID" value="OIQ97547.1"/>
    <property type="molecule type" value="Genomic_DNA"/>
</dbReference>
<name>A0A1J5S6Y0_9ZZZZ</name>
<keyword evidence="5" id="KW-0547">Nucleotide-binding</keyword>
<dbReference type="Pfam" id="PF22640">
    <property type="entry name" value="ManC_GMP_beta-helix"/>
    <property type="match status" value="1"/>
</dbReference>
<evidence type="ECO:0000256" key="6">
    <source>
        <dbReference type="ARBA" id="ARBA00023134"/>
    </source>
</evidence>
<dbReference type="Pfam" id="PF01050">
    <property type="entry name" value="MannoseP_isomer"/>
    <property type="match status" value="1"/>
</dbReference>
<dbReference type="InterPro" id="IPR054566">
    <property type="entry name" value="ManC/GMP-like_b-helix"/>
</dbReference>
<feature type="domain" description="Mannose-6-phosphate isomerase type II C-terminal" evidence="9">
    <location>
        <begin position="353"/>
        <end position="465"/>
    </location>
</feature>
<dbReference type="Gene3D" id="2.60.120.10">
    <property type="entry name" value="Jelly Rolls"/>
    <property type="match status" value="1"/>
</dbReference>
<dbReference type="InterPro" id="IPR001538">
    <property type="entry name" value="Man6P_isomerase-2_C"/>
</dbReference>
<dbReference type="PANTHER" id="PTHR46390:SF1">
    <property type="entry name" value="MANNOSE-1-PHOSPHATE GUANYLYLTRANSFERASE"/>
    <property type="match status" value="1"/>
</dbReference>
<comment type="similarity">
    <text evidence="1">Belongs to the mannose-6-phosphate isomerase type 2 family.</text>
</comment>
<reference evidence="11" key="1">
    <citation type="submission" date="2016-10" db="EMBL/GenBank/DDBJ databases">
        <title>Sequence of Gallionella enrichment culture.</title>
        <authorList>
            <person name="Poehlein A."/>
            <person name="Muehling M."/>
            <person name="Daniel R."/>
        </authorList>
    </citation>
    <scope>NUCLEOTIDE SEQUENCE</scope>
</reference>
<comment type="catalytic activity">
    <reaction evidence="7">
        <text>alpha-D-mannose 1-phosphate + GTP + H(+) = GDP-alpha-D-mannose + diphosphate</text>
        <dbReference type="Rhea" id="RHEA:15229"/>
        <dbReference type="ChEBI" id="CHEBI:15378"/>
        <dbReference type="ChEBI" id="CHEBI:33019"/>
        <dbReference type="ChEBI" id="CHEBI:37565"/>
        <dbReference type="ChEBI" id="CHEBI:57527"/>
        <dbReference type="ChEBI" id="CHEBI:58409"/>
        <dbReference type="EC" id="2.7.7.13"/>
    </reaction>
</comment>
<dbReference type="EC" id="2.7.7.13" evidence="2"/>
<dbReference type="InterPro" id="IPR049577">
    <property type="entry name" value="GMPP_N"/>
</dbReference>
<gene>
    <name evidence="11" type="primary">algA_7</name>
    <name evidence="11" type="ORF">GALL_204310</name>
</gene>
<dbReference type="InterPro" id="IPR029044">
    <property type="entry name" value="Nucleotide-diphossugar_trans"/>
</dbReference>
<evidence type="ECO:0000256" key="1">
    <source>
        <dbReference type="ARBA" id="ARBA00006115"/>
    </source>
</evidence>
<dbReference type="CDD" id="cd02509">
    <property type="entry name" value="GDP-M1P_Guanylyltransferase"/>
    <property type="match status" value="1"/>
</dbReference>
<dbReference type="Gene3D" id="3.90.550.10">
    <property type="entry name" value="Spore Coat Polysaccharide Biosynthesis Protein SpsA, Chain A"/>
    <property type="match status" value="1"/>
</dbReference>
<dbReference type="InterPro" id="IPR006375">
    <property type="entry name" value="Man1P_GuaTrfase/Man6P_Isoase"/>
</dbReference>
<dbReference type="InterPro" id="IPR018247">
    <property type="entry name" value="EF_Hand_1_Ca_BS"/>
</dbReference>
<dbReference type="CDD" id="cd02213">
    <property type="entry name" value="cupin_PMI_typeII_C"/>
    <property type="match status" value="1"/>
</dbReference>
<evidence type="ECO:0000256" key="2">
    <source>
        <dbReference type="ARBA" id="ARBA00012387"/>
    </source>
</evidence>
<evidence type="ECO:0000256" key="5">
    <source>
        <dbReference type="ARBA" id="ARBA00022741"/>
    </source>
</evidence>
<keyword evidence="3" id="KW-0808">Transferase</keyword>
<dbReference type="GO" id="GO:0000271">
    <property type="term" value="P:polysaccharide biosynthetic process"/>
    <property type="evidence" value="ECO:0007669"/>
    <property type="project" value="InterPro"/>
</dbReference>
<organism evidence="11">
    <name type="scientific">mine drainage metagenome</name>
    <dbReference type="NCBI Taxonomy" id="410659"/>
    <lineage>
        <taxon>unclassified sequences</taxon>
        <taxon>metagenomes</taxon>
        <taxon>ecological metagenomes</taxon>
    </lineage>
</organism>
<evidence type="ECO:0000256" key="7">
    <source>
        <dbReference type="ARBA" id="ARBA00047343"/>
    </source>
</evidence>
<sequence>MKNNYAVILCGGSGTRLWPLSRTLRPKQLLALNGEQTLLQQTAKRLVRHVDPANLFTVTHEDHKFEVKGQLAEFFPESIANVLAEPCARNTLPAIAWATYQIYQQDKAAVIGVFASDHAIDNEDAFLSAWQTAEQVAESDYLVLLGIKPHEPATGYGYIKPSEQLSLNSTLPVHQVAQFVEKPDLEKAKQFVSDGYLWNSGMFVFKASTFMHMLEQYQPEIYSQVCALNQENLAENYAKFPNLSMDYGLAEELVKHDEKLAVVPVDMAWSDLGSWDSIYAKQDKDANNNVTHGEVLSLDTTNSLIWTETGLLATLGLNNVVVIQTADATLVCDRSRAEDIKTLVSEVKAHKSSLTEIHQTVYRPWGSYTVLEERANFKIKRIVVNPGAKLSMQMHKHRSEHWVVVSGVATITNNEIEYTLQENQSTYIPQTHRHRLANNTSEPLSIIEVQCGEYVGEDDIVRFDDQYGRLNSQ</sequence>
<evidence type="ECO:0000259" key="9">
    <source>
        <dbReference type="Pfam" id="PF01050"/>
    </source>
</evidence>
<proteinExistence type="inferred from homology"/>
<dbReference type="PROSITE" id="PS00018">
    <property type="entry name" value="EF_HAND_1"/>
    <property type="match status" value="1"/>
</dbReference>
<keyword evidence="6" id="KW-0342">GTP-binding</keyword>
<evidence type="ECO:0000259" key="8">
    <source>
        <dbReference type="Pfam" id="PF00483"/>
    </source>
</evidence>
<dbReference type="Pfam" id="PF00483">
    <property type="entry name" value="NTP_transferase"/>
    <property type="match status" value="1"/>
</dbReference>
<dbReference type="AlphaFoldDB" id="A0A1J5S6Y0"/>
<keyword evidence="4" id="KW-0548">Nucleotidyltransferase</keyword>
<dbReference type="FunFam" id="2.60.120.10:FF:000032">
    <property type="entry name" value="Mannose-1-phosphate guanylyltransferase/mannose-6-phosphate isomerase"/>
    <property type="match status" value="1"/>
</dbReference>
<protein>
    <recommendedName>
        <fullName evidence="2">mannose-1-phosphate guanylyltransferase</fullName>
        <ecNumber evidence="2">2.7.7.13</ecNumber>
    </recommendedName>
</protein>
<dbReference type="InterPro" id="IPR051161">
    <property type="entry name" value="Mannose-6P_isomerase_type2"/>
</dbReference>
<dbReference type="SUPFAM" id="SSF53448">
    <property type="entry name" value="Nucleotide-diphospho-sugar transferases"/>
    <property type="match status" value="1"/>
</dbReference>
<evidence type="ECO:0000259" key="10">
    <source>
        <dbReference type="Pfam" id="PF22640"/>
    </source>
</evidence>
<comment type="caution">
    <text evidence="11">The sequence shown here is derived from an EMBL/GenBank/DDBJ whole genome shotgun (WGS) entry which is preliminary data.</text>
</comment>
<dbReference type="GO" id="GO:0005525">
    <property type="term" value="F:GTP binding"/>
    <property type="evidence" value="ECO:0007669"/>
    <property type="project" value="UniProtKB-KW"/>
</dbReference>
<evidence type="ECO:0000313" key="11">
    <source>
        <dbReference type="EMBL" id="OIQ97547.1"/>
    </source>
</evidence>
<dbReference type="SUPFAM" id="SSF51182">
    <property type="entry name" value="RmlC-like cupins"/>
    <property type="match status" value="1"/>
</dbReference>
<dbReference type="GO" id="GO:0004475">
    <property type="term" value="F:mannose-1-phosphate guanylyltransferase (GTP) activity"/>
    <property type="evidence" value="ECO:0007669"/>
    <property type="project" value="UniProtKB-EC"/>
</dbReference>
<dbReference type="FunFam" id="3.90.550.10:FF:000046">
    <property type="entry name" value="Mannose-1-phosphate guanylyltransferase (GDP)"/>
    <property type="match status" value="1"/>
</dbReference>
<evidence type="ECO:0000256" key="3">
    <source>
        <dbReference type="ARBA" id="ARBA00022679"/>
    </source>
</evidence>
<evidence type="ECO:0000256" key="4">
    <source>
        <dbReference type="ARBA" id="ARBA00022695"/>
    </source>
</evidence>
<accession>A0A1J5S6Y0</accession>
<dbReference type="InterPro" id="IPR011051">
    <property type="entry name" value="RmlC_Cupin_sf"/>
</dbReference>
<feature type="domain" description="Nucleotidyl transferase" evidence="8">
    <location>
        <begin position="6"/>
        <end position="286"/>
    </location>
</feature>
<dbReference type="InterPro" id="IPR014710">
    <property type="entry name" value="RmlC-like_jellyroll"/>
</dbReference>
<dbReference type="PANTHER" id="PTHR46390">
    <property type="entry name" value="MANNOSE-1-PHOSPHATE GUANYLYLTRANSFERASE"/>
    <property type="match status" value="1"/>
</dbReference>